<dbReference type="Gene3D" id="4.10.1000.10">
    <property type="entry name" value="Zinc finger, CCCH-type"/>
    <property type="match status" value="1"/>
</dbReference>
<keyword evidence="8" id="KW-1185">Reference proteome</keyword>
<dbReference type="VEuPathDB" id="MicrosporidiaDB:DI09_3p660"/>
<dbReference type="Gene3D" id="6.20.400.10">
    <property type="match status" value="1"/>
</dbReference>
<evidence type="ECO:0000256" key="3">
    <source>
        <dbReference type="ARBA" id="ARBA00022833"/>
    </source>
</evidence>
<dbReference type="OrthoDB" id="278280at2759"/>
<feature type="domain" description="C3H1-type" evidence="6">
    <location>
        <begin position="100"/>
        <end position="127"/>
    </location>
</feature>
<reference evidence="7 8" key="1">
    <citation type="submission" date="2014-04" db="EMBL/GenBank/DDBJ databases">
        <title>A new species of microsporidia sheds light on the evolution of extreme parasitism.</title>
        <authorList>
            <person name="Haag K.L."/>
            <person name="James T.Y."/>
            <person name="Larsson R."/>
            <person name="Schaer T.M."/>
            <person name="Refardt D."/>
            <person name="Pombert J.-F."/>
            <person name="Ebert D."/>
        </authorList>
    </citation>
    <scope>NUCLEOTIDE SEQUENCE [LARGE SCALE GENOMIC DNA]</scope>
    <source>
        <strain evidence="7 8">UGP3</strain>
        <tissue evidence="7">Spores</tissue>
    </source>
</reference>
<dbReference type="Pfam" id="PF16543">
    <property type="entry name" value="DFRP_C"/>
    <property type="match status" value="1"/>
</dbReference>
<evidence type="ECO:0000259" key="6">
    <source>
        <dbReference type="PROSITE" id="PS50103"/>
    </source>
</evidence>
<dbReference type="Pfam" id="PF00642">
    <property type="entry name" value="zf-CCCH"/>
    <property type="match status" value="1"/>
</dbReference>
<dbReference type="Proteomes" id="UP000029725">
    <property type="component" value="Unassembled WGS sequence"/>
</dbReference>
<feature type="zinc finger region" description="C3H1-type" evidence="4">
    <location>
        <begin position="173"/>
        <end position="211"/>
    </location>
</feature>
<feature type="coiled-coil region" evidence="5">
    <location>
        <begin position="42"/>
        <end position="83"/>
    </location>
</feature>
<keyword evidence="1 4" id="KW-0479">Metal-binding</keyword>
<feature type="zinc finger region" description="C3H1-type" evidence="4">
    <location>
        <begin position="100"/>
        <end position="127"/>
    </location>
</feature>
<comment type="caution">
    <text evidence="7">The sequence shown here is derived from an EMBL/GenBank/DDBJ whole genome shotgun (WGS) entry which is preliminary data.</text>
</comment>
<dbReference type="PANTHER" id="PTHR12681:SF0">
    <property type="entry name" value="ZINC FINGER CCCH DOMAIN-CONTAINING PROTEIN 15"/>
    <property type="match status" value="1"/>
</dbReference>
<evidence type="ECO:0000256" key="4">
    <source>
        <dbReference type="PROSITE-ProRule" id="PRU00723"/>
    </source>
</evidence>
<dbReference type="PROSITE" id="PS50103">
    <property type="entry name" value="ZF_C3H1"/>
    <property type="match status" value="2"/>
</dbReference>
<evidence type="ECO:0000256" key="1">
    <source>
        <dbReference type="ARBA" id="ARBA00022723"/>
    </source>
</evidence>
<keyword evidence="5" id="KW-0175">Coiled coil</keyword>
<dbReference type="InterPro" id="IPR000571">
    <property type="entry name" value="Znf_CCCH"/>
</dbReference>
<dbReference type="RefSeq" id="XP_013237731.1">
    <property type="nucleotide sequence ID" value="XM_013382277.1"/>
</dbReference>
<keyword evidence="3 4" id="KW-0862">Zinc</keyword>
<dbReference type="SMART" id="SM00356">
    <property type="entry name" value="ZnF_C3H1"/>
    <property type="match status" value="2"/>
</dbReference>
<dbReference type="GO" id="GO:0003729">
    <property type="term" value="F:mRNA binding"/>
    <property type="evidence" value="ECO:0007669"/>
    <property type="project" value="TreeGrafter"/>
</dbReference>
<sequence length="365" mass="41347">MAGKKETAPSKKSENKVKAKIIEDKTFGLKNKNKSSKVGKYVAQVEAQVMSAGSRKAQKEEEARQLARKLKKEEDEKIKMEASLLAKPIIVQPKVPFGVDPKSVLCAFFKAGQCTKGDKCKYSHDLNVDRKSAKIDLFSDMRDESAPSSTMEDWDQKQLENVVHNRHGPGIKTTTEIVCKYFMDAIEQRKYGWFWQCPNGGDSCKYRHALPPGFVLSSKVSHSTDDIPEEDKISLEEFLDQERYKLGDNITPITDESFKRWKAERKARQQVEESERAKKKEAEIKAGRVTASGRDIFTANPELFQVADEEDALDDDILKERAHQTEDDLNYCDSAPVDSNLFCAENSLDDIDPELSEDMEHLGLQ</sequence>
<dbReference type="HOGENOM" id="CLU_042870_1_0_1"/>
<name>A0A098VR60_9MICR</name>
<evidence type="ECO:0000256" key="5">
    <source>
        <dbReference type="SAM" id="Coils"/>
    </source>
</evidence>
<proteinExistence type="predicted"/>
<organism evidence="7 8">
    <name type="scientific">Mitosporidium daphniae</name>
    <dbReference type="NCBI Taxonomy" id="1485682"/>
    <lineage>
        <taxon>Eukaryota</taxon>
        <taxon>Fungi</taxon>
        <taxon>Fungi incertae sedis</taxon>
        <taxon>Microsporidia</taxon>
        <taxon>Mitosporidium</taxon>
    </lineage>
</organism>
<evidence type="ECO:0000313" key="7">
    <source>
        <dbReference type="EMBL" id="KGG51304.1"/>
    </source>
</evidence>
<gene>
    <name evidence="7" type="ORF">DI09_3p660</name>
</gene>
<dbReference type="InterPro" id="IPR036855">
    <property type="entry name" value="Znf_CCCH_sf"/>
</dbReference>
<dbReference type="GO" id="GO:0002181">
    <property type="term" value="P:cytoplasmic translation"/>
    <property type="evidence" value="ECO:0007669"/>
    <property type="project" value="TreeGrafter"/>
</dbReference>
<keyword evidence="2 4" id="KW-0863">Zinc-finger</keyword>
<dbReference type="GO" id="GO:0008270">
    <property type="term" value="F:zinc ion binding"/>
    <property type="evidence" value="ECO:0007669"/>
    <property type="project" value="UniProtKB-KW"/>
</dbReference>
<dbReference type="EMBL" id="JMKJ01000333">
    <property type="protein sequence ID" value="KGG51304.1"/>
    <property type="molecule type" value="Genomic_DNA"/>
</dbReference>
<protein>
    <recommendedName>
        <fullName evidence="6">C3H1-type domain-containing protein</fullName>
    </recommendedName>
</protein>
<dbReference type="GeneID" id="25259868"/>
<dbReference type="GO" id="GO:0005829">
    <property type="term" value="C:cytosol"/>
    <property type="evidence" value="ECO:0007669"/>
    <property type="project" value="TreeGrafter"/>
</dbReference>
<evidence type="ECO:0000313" key="8">
    <source>
        <dbReference type="Proteomes" id="UP000029725"/>
    </source>
</evidence>
<dbReference type="PANTHER" id="PTHR12681">
    <property type="entry name" value="ZINC FINGER-CONTAINING PROTEIN P48ZNF"/>
    <property type="match status" value="1"/>
</dbReference>
<accession>A0A098VR60</accession>
<evidence type="ECO:0000256" key="2">
    <source>
        <dbReference type="ARBA" id="ARBA00022771"/>
    </source>
</evidence>
<feature type="domain" description="C3H1-type" evidence="6">
    <location>
        <begin position="173"/>
        <end position="211"/>
    </location>
</feature>
<dbReference type="InterPro" id="IPR032378">
    <property type="entry name" value="ZC3H15/TMA46_C"/>
</dbReference>
<dbReference type="AlphaFoldDB" id="A0A098VR60"/>
<dbReference type="SUPFAM" id="SSF90229">
    <property type="entry name" value="CCCH zinc finger"/>
    <property type="match status" value="1"/>
</dbReference>